<organism evidence="1 2">
    <name type="scientific">Merluccius polli</name>
    <name type="common">Benguela hake</name>
    <name type="synonym">Merluccius cadenati</name>
    <dbReference type="NCBI Taxonomy" id="89951"/>
    <lineage>
        <taxon>Eukaryota</taxon>
        <taxon>Metazoa</taxon>
        <taxon>Chordata</taxon>
        <taxon>Craniata</taxon>
        <taxon>Vertebrata</taxon>
        <taxon>Euteleostomi</taxon>
        <taxon>Actinopterygii</taxon>
        <taxon>Neopterygii</taxon>
        <taxon>Teleostei</taxon>
        <taxon>Neoteleostei</taxon>
        <taxon>Acanthomorphata</taxon>
        <taxon>Zeiogadaria</taxon>
        <taxon>Gadariae</taxon>
        <taxon>Gadiformes</taxon>
        <taxon>Gadoidei</taxon>
        <taxon>Merlucciidae</taxon>
        <taxon>Merluccius</taxon>
    </lineage>
</organism>
<proteinExistence type="predicted"/>
<dbReference type="PANTHER" id="PTHR31025">
    <property type="entry name" value="SI:CH211-196P9.1-RELATED"/>
    <property type="match status" value="1"/>
</dbReference>
<evidence type="ECO:0000313" key="2">
    <source>
        <dbReference type="Proteomes" id="UP001174136"/>
    </source>
</evidence>
<name>A0AA47NVV3_MERPO</name>
<comment type="caution">
    <text evidence="1">The sequence shown here is derived from an EMBL/GenBank/DDBJ whole genome shotgun (WGS) entry which is preliminary data.</text>
</comment>
<evidence type="ECO:0000313" key="1">
    <source>
        <dbReference type="EMBL" id="KAK0137992.1"/>
    </source>
</evidence>
<dbReference type="Proteomes" id="UP001174136">
    <property type="component" value="Unassembled WGS sequence"/>
</dbReference>
<gene>
    <name evidence="1" type="ORF">N1851_025800</name>
</gene>
<protein>
    <submittedName>
        <fullName evidence="1">Uncharacterized protein</fullName>
    </submittedName>
</protein>
<keyword evidence="2" id="KW-1185">Reference proteome</keyword>
<dbReference type="EMBL" id="JAOPHQ010004839">
    <property type="protein sequence ID" value="KAK0137992.1"/>
    <property type="molecule type" value="Genomic_DNA"/>
</dbReference>
<sequence length="605" mass="68057">MEEKLRVIIDDRIEKLVLPSGIPPTVEELQTTVKEKLGISEEFSLQYLDAEFGDYFTLHKTDQIKHKDTIKIVYAAPIILNLQQVDESFDISFGQQSTDCDSVSHAESSASNAESSASRDVPIPFFPSRYRFRYLCCGYRPIPIVADTDASIFGSIGAISDTGIGIGTTLSASNAESSAGTSSSQDTIILPRQRSTTERCQPWPKQFPIPQFAYETEMYLERADEDYKKNGTLLTASKVKTDILEKLVENIYMYTAYPSSAQICDVAEALVNKYPCLKEPGSFSGYYGWQQSLKYKMANYCTKLRGYGYVQCLEAQGPCRPDIAKNVKKPRKAEVNYLPPYPAGEDEESQEQERIQLLTEVRKRDNKLIKEKMAKTFAHRRNEIVNQSPTMEDIKARWPALFEASNVSYKCMVIRNIPLQLSTMSFTVSQVNLESKFMSKLDQYSPRLLNLFHAKGGTMGLRLQTILLKAPSSPTINDTRDMVIRCLMLYLGESADQLFKEYDDADEDSVAQDLAVQDMKIYSIQSNVSEGAEDIGIVIDGTKVLTALGNFTRACAMLIGLMYAVNLAYPKELRYTFEAFQKLFLELDCSKLSPKVNSLKSKLLA</sequence>
<reference evidence="1" key="1">
    <citation type="journal article" date="2023" name="Front. Mar. Sci.">
        <title>A new Merluccius polli reference genome to investigate the effects of global change in West African waters.</title>
        <authorList>
            <person name="Mateo J.L."/>
            <person name="Blanco-Fernandez C."/>
            <person name="Garcia-Vazquez E."/>
            <person name="Machado-Schiaffino G."/>
        </authorList>
    </citation>
    <scope>NUCLEOTIDE SEQUENCE</scope>
    <source>
        <strain evidence="1">C29</strain>
        <tissue evidence="1">Fin</tissue>
    </source>
</reference>
<accession>A0AA47NVV3</accession>
<dbReference type="PANTHER" id="PTHR31025:SF25">
    <property type="entry name" value="ZINC FINGER (C2H2)-60"/>
    <property type="match status" value="1"/>
</dbReference>
<dbReference type="AlphaFoldDB" id="A0AA47NVV3"/>